<dbReference type="RefSeq" id="WP_109603584.1">
    <property type="nucleotide sequence ID" value="NZ_JAMHJO010000010.1"/>
</dbReference>
<keyword evidence="1" id="KW-0175">Coiled coil</keyword>
<reference evidence="3 4" key="1">
    <citation type="submission" date="2018-05" db="EMBL/GenBank/DDBJ databases">
        <title>Genomic Encyclopedia of Type Strains, Phase IV (KMG-IV): sequencing the most valuable type-strain genomes for metagenomic binning, comparative biology and taxonomic classification.</title>
        <authorList>
            <person name="Goeker M."/>
        </authorList>
    </citation>
    <scope>NUCLEOTIDE SEQUENCE [LARGE SCALE GENOMIC DNA]</scope>
    <source>
        <strain evidence="3 4">DSM 24906</strain>
    </source>
</reference>
<keyword evidence="2" id="KW-1133">Transmembrane helix</keyword>
<name>A0AA45C968_9BACT</name>
<evidence type="ECO:0008006" key="5">
    <source>
        <dbReference type="Google" id="ProtNLM"/>
    </source>
</evidence>
<evidence type="ECO:0000256" key="1">
    <source>
        <dbReference type="SAM" id="Coils"/>
    </source>
</evidence>
<sequence length="400" mass="45989">MAWKNKIIIILILIISITSIASNYESAYTFYLSGLKAFRSGDYEVAETFLMKSLESSAKIEADIPEIKLYLGLSAFHNQKYDLAEQLLKLFPENSLAKEALNSIKNNNLTQELNFDEYKITQDSSPIEEETKSNNTGTFIIITVIIFIVSALISIMMIFILRKTMTIKPKKSDITVEEIAEKQIEETPKINLEEVMNLKLDNLDTIWQKSSALKKLLGEIDDDIENNEINEESATLEDKTDQLKDLIDESLKEANIDEIESLLNNLEDKSFNEKDSETDNQDTDEKLIESENKNIDEKLIETENQKNDLNIDFKVEAEENQKLLDEIGSNIKADTDLNNKFKSIMKEDEIELVQEAETALDLEKLIQDIEEYNKEKGSKKYSQTQLDKIFKNNFFKVNIK</sequence>
<keyword evidence="4" id="KW-1185">Reference proteome</keyword>
<protein>
    <recommendedName>
        <fullName evidence="5">Tetratricopeptide repeat protein</fullName>
    </recommendedName>
</protein>
<accession>A0AA45C968</accession>
<dbReference type="InterPro" id="IPR011990">
    <property type="entry name" value="TPR-like_helical_dom_sf"/>
</dbReference>
<comment type="caution">
    <text evidence="3">The sequence shown here is derived from an EMBL/GenBank/DDBJ whole genome shotgun (WGS) entry which is preliminary data.</text>
</comment>
<keyword evidence="2" id="KW-0472">Membrane</keyword>
<evidence type="ECO:0000313" key="3">
    <source>
        <dbReference type="EMBL" id="PWJ96594.1"/>
    </source>
</evidence>
<feature type="transmembrane region" description="Helical" evidence="2">
    <location>
        <begin position="139"/>
        <end position="161"/>
    </location>
</feature>
<evidence type="ECO:0000313" key="4">
    <source>
        <dbReference type="Proteomes" id="UP000245921"/>
    </source>
</evidence>
<keyword evidence="2" id="KW-0812">Transmembrane</keyword>
<dbReference type="AlphaFoldDB" id="A0AA45C968"/>
<evidence type="ECO:0000256" key="2">
    <source>
        <dbReference type="SAM" id="Phobius"/>
    </source>
</evidence>
<organism evidence="3 4">
    <name type="scientific">Oceanotoga teriensis</name>
    <dbReference type="NCBI Taxonomy" id="515440"/>
    <lineage>
        <taxon>Bacteria</taxon>
        <taxon>Thermotogati</taxon>
        <taxon>Thermotogota</taxon>
        <taxon>Thermotogae</taxon>
        <taxon>Petrotogales</taxon>
        <taxon>Petrotogaceae</taxon>
        <taxon>Oceanotoga</taxon>
    </lineage>
</organism>
<proteinExistence type="predicted"/>
<gene>
    <name evidence="3" type="ORF">C7380_101167</name>
</gene>
<dbReference type="Proteomes" id="UP000245921">
    <property type="component" value="Unassembled WGS sequence"/>
</dbReference>
<dbReference type="EMBL" id="QGGI01000001">
    <property type="protein sequence ID" value="PWJ96594.1"/>
    <property type="molecule type" value="Genomic_DNA"/>
</dbReference>
<feature type="coiled-coil region" evidence="1">
    <location>
        <begin position="226"/>
        <end position="312"/>
    </location>
</feature>
<dbReference type="SUPFAM" id="SSF48452">
    <property type="entry name" value="TPR-like"/>
    <property type="match status" value="1"/>
</dbReference>